<protein>
    <submittedName>
        <fullName evidence="5">GntR family transcriptional regulator</fullName>
    </submittedName>
</protein>
<gene>
    <name evidence="5" type="ORF">AC230_09110</name>
</gene>
<dbReference type="STRING" id="1678637.AC230_09110"/>
<dbReference type="PROSITE" id="PS50949">
    <property type="entry name" value="HTH_GNTR"/>
    <property type="match status" value="1"/>
</dbReference>
<name>A0A0K9XHP3_9ACTN</name>
<dbReference type="PANTHER" id="PTHR38445:SF7">
    <property type="entry name" value="GNTR-FAMILY TRANSCRIPTIONAL REGULATOR"/>
    <property type="match status" value="1"/>
</dbReference>
<dbReference type="AlphaFoldDB" id="A0A0K9XHP3"/>
<dbReference type="InterPro" id="IPR036388">
    <property type="entry name" value="WH-like_DNA-bd_sf"/>
</dbReference>
<evidence type="ECO:0000313" key="6">
    <source>
        <dbReference type="Proteomes" id="UP000037288"/>
    </source>
</evidence>
<dbReference type="RefSeq" id="WP_078871079.1">
    <property type="nucleotide sequence ID" value="NZ_LFXA01000004.1"/>
</dbReference>
<keyword evidence="1" id="KW-0805">Transcription regulation</keyword>
<evidence type="ECO:0000259" key="4">
    <source>
        <dbReference type="PROSITE" id="PS50949"/>
    </source>
</evidence>
<keyword evidence="6" id="KW-1185">Reference proteome</keyword>
<dbReference type="SUPFAM" id="SSF46785">
    <property type="entry name" value="Winged helix' DNA-binding domain"/>
    <property type="match status" value="1"/>
</dbReference>
<dbReference type="CDD" id="cd07377">
    <property type="entry name" value="WHTH_GntR"/>
    <property type="match status" value="1"/>
</dbReference>
<keyword evidence="2" id="KW-0238">DNA-binding</keyword>
<evidence type="ECO:0000256" key="3">
    <source>
        <dbReference type="ARBA" id="ARBA00023163"/>
    </source>
</evidence>
<evidence type="ECO:0000256" key="1">
    <source>
        <dbReference type="ARBA" id="ARBA00023015"/>
    </source>
</evidence>
<dbReference type="PANTHER" id="PTHR38445">
    <property type="entry name" value="HTH-TYPE TRANSCRIPTIONAL REPRESSOR YTRA"/>
    <property type="match status" value="1"/>
</dbReference>
<proteinExistence type="predicted"/>
<dbReference type="InterPro" id="IPR000524">
    <property type="entry name" value="Tscrpt_reg_HTH_GntR"/>
</dbReference>
<keyword evidence="3" id="KW-0804">Transcription</keyword>
<dbReference type="GO" id="GO:0003700">
    <property type="term" value="F:DNA-binding transcription factor activity"/>
    <property type="evidence" value="ECO:0007669"/>
    <property type="project" value="InterPro"/>
</dbReference>
<comment type="caution">
    <text evidence="5">The sequence shown here is derived from an EMBL/GenBank/DDBJ whole genome shotgun (WGS) entry which is preliminary data.</text>
</comment>
<feature type="domain" description="HTH gntR-type" evidence="4">
    <location>
        <begin position="11"/>
        <end position="79"/>
    </location>
</feature>
<dbReference type="GO" id="GO:0003677">
    <property type="term" value="F:DNA binding"/>
    <property type="evidence" value="ECO:0007669"/>
    <property type="project" value="UniProtKB-KW"/>
</dbReference>
<dbReference type="Proteomes" id="UP000037288">
    <property type="component" value="Unassembled WGS sequence"/>
</dbReference>
<organism evidence="5 6">
    <name type="scientific">Streptomyces caatingaensis</name>
    <dbReference type="NCBI Taxonomy" id="1678637"/>
    <lineage>
        <taxon>Bacteria</taxon>
        <taxon>Bacillati</taxon>
        <taxon>Actinomycetota</taxon>
        <taxon>Actinomycetes</taxon>
        <taxon>Kitasatosporales</taxon>
        <taxon>Streptomycetaceae</taxon>
        <taxon>Streptomyces</taxon>
    </lineage>
</organism>
<accession>A0A0K9XHP3</accession>
<evidence type="ECO:0000256" key="2">
    <source>
        <dbReference type="ARBA" id="ARBA00023125"/>
    </source>
</evidence>
<dbReference type="SMART" id="SM00345">
    <property type="entry name" value="HTH_GNTR"/>
    <property type="match status" value="1"/>
</dbReference>
<dbReference type="InterPro" id="IPR036390">
    <property type="entry name" value="WH_DNA-bd_sf"/>
</dbReference>
<reference evidence="6" key="1">
    <citation type="submission" date="2015-07" db="EMBL/GenBank/DDBJ databases">
        <title>Draft genome sequence of Streptomyces sp. CMAA 1322, a bacterium isolated from Caatinga biome, from dry forest semiarid of Brazil.</title>
        <authorList>
            <person name="Santos S.N."/>
            <person name="Gacesa R."/>
            <person name="Taketani R.G."/>
            <person name="Long P.F."/>
            <person name="Melo I.S."/>
        </authorList>
    </citation>
    <scope>NUCLEOTIDE SEQUENCE [LARGE SCALE GENOMIC DNA]</scope>
    <source>
        <strain evidence="6">CMAA 1322</strain>
    </source>
</reference>
<sequence length="119" mass="12749">MLITIDRSSATPLSEQIAAALRRAMVEGSLRMGDRLPPARGLARDLGVNMHTVLRGYQALQDEGIVELRRGRGAVVVATAPGSRALLMETGRRFVALARESGLSDAEIVDLLRGRLVSG</sequence>
<evidence type="ECO:0000313" key="5">
    <source>
        <dbReference type="EMBL" id="KNB52793.1"/>
    </source>
</evidence>
<dbReference type="Gene3D" id="1.10.10.10">
    <property type="entry name" value="Winged helix-like DNA-binding domain superfamily/Winged helix DNA-binding domain"/>
    <property type="match status" value="1"/>
</dbReference>
<dbReference type="OrthoDB" id="3192286at2"/>
<dbReference type="Pfam" id="PF00392">
    <property type="entry name" value="GntR"/>
    <property type="match status" value="1"/>
</dbReference>
<dbReference type="EMBL" id="LFXA01000004">
    <property type="protein sequence ID" value="KNB52793.1"/>
    <property type="molecule type" value="Genomic_DNA"/>
</dbReference>